<dbReference type="Proteomes" id="UP000054279">
    <property type="component" value="Unassembled WGS sequence"/>
</dbReference>
<sequence>MVSKSYKVGDRVTYHAVGGGSAGTNNSTTTGEIIEILTEPQPAGETGNTVKASEKEPRYLIKNDNTQKETAYKLDNIMGLADEE</sequence>
<organism evidence="2 3">
    <name type="scientific">Sphaerobolus stellatus (strain SS14)</name>
    <dbReference type="NCBI Taxonomy" id="990650"/>
    <lineage>
        <taxon>Eukaryota</taxon>
        <taxon>Fungi</taxon>
        <taxon>Dikarya</taxon>
        <taxon>Basidiomycota</taxon>
        <taxon>Agaricomycotina</taxon>
        <taxon>Agaricomycetes</taxon>
        <taxon>Phallomycetidae</taxon>
        <taxon>Geastrales</taxon>
        <taxon>Sphaerobolaceae</taxon>
        <taxon>Sphaerobolus</taxon>
    </lineage>
</organism>
<keyword evidence="3" id="KW-1185">Reference proteome</keyword>
<dbReference type="EMBL" id="KN837504">
    <property type="protein sequence ID" value="KIJ24309.1"/>
    <property type="molecule type" value="Genomic_DNA"/>
</dbReference>
<dbReference type="InterPro" id="IPR021331">
    <property type="entry name" value="Hva1_TUDOR"/>
</dbReference>
<protein>
    <recommendedName>
        <fullName evidence="1">Hypervirulence associated protein TUDOR domain-containing protein</fullName>
    </recommendedName>
</protein>
<feature type="domain" description="Hypervirulence associated protein TUDOR" evidence="1">
    <location>
        <begin position="9"/>
        <end position="76"/>
    </location>
</feature>
<accession>A0A0C9TQX6</accession>
<evidence type="ECO:0000313" key="3">
    <source>
        <dbReference type="Proteomes" id="UP000054279"/>
    </source>
</evidence>
<dbReference type="Pfam" id="PF11160">
    <property type="entry name" value="Hva1_TUDOR"/>
    <property type="match status" value="1"/>
</dbReference>
<dbReference type="AlphaFoldDB" id="A0A0C9TQX6"/>
<name>A0A0C9TQX6_SPHS4</name>
<dbReference type="HOGENOM" id="CLU_172686_0_0_1"/>
<reference evidence="2 3" key="1">
    <citation type="submission" date="2014-06" db="EMBL/GenBank/DDBJ databases">
        <title>Evolutionary Origins and Diversification of the Mycorrhizal Mutualists.</title>
        <authorList>
            <consortium name="DOE Joint Genome Institute"/>
            <consortium name="Mycorrhizal Genomics Consortium"/>
            <person name="Kohler A."/>
            <person name="Kuo A."/>
            <person name="Nagy L.G."/>
            <person name="Floudas D."/>
            <person name="Copeland A."/>
            <person name="Barry K.W."/>
            <person name="Cichocki N."/>
            <person name="Veneault-Fourrey C."/>
            <person name="LaButti K."/>
            <person name="Lindquist E.A."/>
            <person name="Lipzen A."/>
            <person name="Lundell T."/>
            <person name="Morin E."/>
            <person name="Murat C."/>
            <person name="Riley R."/>
            <person name="Ohm R."/>
            <person name="Sun H."/>
            <person name="Tunlid A."/>
            <person name="Henrissat B."/>
            <person name="Grigoriev I.V."/>
            <person name="Hibbett D.S."/>
            <person name="Martin F."/>
        </authorList>
    </citation>
    <scope>NUCLEOTIDE SEQUENCE [LARGE SCALE GENOMIC DNA]</scope>
    <source>
        <strain evidence="2 3">SS14</strain>
    </source>
</reference>
<evidence type="ECO:0000313" key="2">
    <source>
        <dbReference type="EMBL" id="KIJ24309.1"/>
    </source>
</evidence>
<gene>
    <name evidence="2" type="ORF">M422DRAFT_274951</name>
</gene>
<proteinExistence type="predicted"/>
<dbReference type="OrthoDB" id="10052172at2759"/>
<evidence type="ECO:0000259" key="1">
    <source>
        <dbReference type="Pfam" id="PF11160"/>
    </source>
</evidence>